<feature type="domain" description="Serine aminopeptidase S33" evidence="2">
    <location>
        <begin position="159"/>
        <end position="227"/>
    </location>
</feature>
<dbReference type="Pfam" id="PF12146">
    <property type="entry name" value="Hydrolase_4"/>
    <property type="match status" value="2"/>
</dbReference>
<evidence type="ECO:0000313" key="3">
    <source>
        <dbReference type="EMBL" id="RPF57503.1"/>
    </source>
</evidence>
<dbReference type="EMBL" id="RKRK01000002">
    <property type="protein sequence ID" value="RPF57503.1"/>
    <property type="molecule type" value="Genomic_DNA"/>
</dbReference>
<feature type="domain" description="Serine aminopeptidase S33" evidence="2">
    <location>
        <begin position="16"/>
        <end position="137"/>
    </location>
</feature>
<gene>
    <name evidence="3" type="ORF">EDD62_0123</name>
</gene>
<accession>A0A3N5BIU1</accession>
<dbReference type="PIRSF" id="PIRSF017388">
    <property type="entry name" value="Esterase_lipase"/>
    <property type="match status" value="1"/>
</dbReference>
<evidence type="ECO:0000313" key="4">
    <source>
        <dbReference type="Proteomes" id="UP000277108"/>
    </source>
</evidence>
<dbReference type="AlphaFoldDB" id="A0A3N5BIU1"/>
<feature type="active site" description="Charge relay system" evidence="1">
    <location>
        <position position="221"/>
    </location>
</feature>
<name>A0A3N5BIU1_9BACL</name>
<dbReference type="PANTHER" id="PTHR11614">
    <property type="entry name" value="PHOSPHOLIPASE-RELATED"/>
    <property type="match status" value="1"/>
</dbReference>
<dbReference type="Gene3D" id="3.40.50.1820">
    <property type="entry name" value="alpha/beta hydrolase"/>
    <property type="match status" value="1"/>
</dbReference>
<evidence type="ECO:0000259" key="2">
    <source>
        <dbReference type="Pfam" id="PF12146"/>
    </source>
</evidence>
<dbReference type="InterPro" id="IPR022742">
    <property type="entry name" value="Hydrolase_4"/>
</dbReference>
<evidence type="ECO:0000256" key="1">
    <source>
        <dbReference type="PIRSR" id="PIRSR017388-1"/>
    </source>
</evidence>
<comment type="caution">
    <text evidence="3">The sequence shown here is derived from an EMBL/GenBank/DDBJ whole genome shotgun (WGS) entry which is preliminary data.</text>
</comment>
<organism evidence="3 4">
    <name type="scientific">Abyssicoccus albus</name>
    <dbReference type="NCBI Taxonomy" id="1817405"/>
    <lineage>
        <taxon>Bacteria</taxon>
        <taxon>Bacillati</taxon>
        <taxon>Bacillota</taxon>
        <taxon>Bacilli</taxon>
        <taxon>Bacillales</taxon>
        <taxon>Abyssicoccaceae</taxon>
    </lineage>
</organism>
<dbReference type="SUPFAM" id="SSF53474">
    <property type="entry name" value="alpha/beta-Hydrolases"/>
    <property type="match status" value="1"/>
</dbReference>
<feature type="active site" description="Nucleophile" evidence="1">
    <location>
        <position position="94"/>
    </location>
</feature>
<protein>
    <submittedName>
        <fullName evidence="3">Carboxylesterase</fullName>
    </submittedName>
</protein>
<dbReference type="GO" id="GO:0052689">
    <property type="term" value="F:carboxylic ester hydrolase activity"/>
    <property type="evidence" value="ECO:0007669"/>
    <property type="project" value="InterPro"/>
</dbReference>
<dbReference type="InterPro" id="IPR051044">
    <property type="entry name" value="MAG_DAG_Lipase"/>
</dbReference>
<dbReference type="RefSeq" id="WP_123807142.1">
    <property type="nucleotide sequence ID" value="NZ_RKRK01000002.1"/>
</dbReference>
<sequence>MRVQQPKPFFFDEQSEYAVLLLHGFTGNSSDVRQFGRYLQKQGIASLAPIYDGHGESPEALLQSNPHLWWRDVLNGYDELKAQGYEHIAVAGISLGGLMGLKLSLHRDVFALSTMCSPTRFKTEDEMFNKFVGFARQFKQLEGKSHDTIEREVNALAPTSMISDLLSFMEEVVSSLDDIMTPIYIAQGSLDTVIDIDSAEDIYNGVFSDIKEKKYYEQSGHIITQDKQKNQLFDDVLTFINTQFSE</sequence>
<keyword evidence="4" id="KW-1185">Reference proteome</keyword>
<dbReference type="OrthoDB" id="9800213at2"/>
<dbReference type="Proteomes" id="UP000277108">
    <property type="component" value="Unassembled WGS sequence"/>
</dbReference>
<reference evidence="3 4" key="1">
    <citation type="submission" date="2018-11" db="EMBL/GenBank/DDBJ databases">
        <title>Genomic Encyclopedia of Type Strains, Phase IV (KMG-IV): sequencing the most valuable type-strain genomes for metagenomic binning, comparative biology and taxonomic classification.</title>
        <authorList>
            <person name="Goeker M."/>
        </authorList>
    </citation>
    <scope>NUCLEOTIDE SEQUENCE [LARGE SCALE GENOMIC DNA]</scope>
    <source>
        <strain evidence="3 4">DSM 29158</strain>
    </source>
</reference>
<dbReference type="InterPro" id="IPR029058">
    <property type="entry name" value="AB_hydrolase_fold"/>
</dbReference>
<proteinExistence type="predicted"/>
<feature type="active site" description="Charge relay system" evidence="1">
    <location>
        <position position="191"/>
    </location>
</feature>
<dbReference type="InterPro" id="IPR012354">
    <property type="entry name" value="Esterase_lipase"/>
</dbReference>